<dbReference type="RefSeq" id="WP_187782785.1">
    <property type="nucleotide sequence ID" value="NZ_JACTVA010000002.1"/>
</dbReference>
<dbReference type="Proteomes" id="UP000626026">
    <property type="component" value="Unassembled WGS sequence"/>
</dbReference>
<accession>A0ABR7RGC9</accession>
<proteinExistence type="predicted"/>
<reference evidence="2 3" key="1">
    <citation type="journal article" date="2013" name="Int. J. Syst. Evol. Microbiol.">
        <title>Roseomonas aerophila sp. nov., isolated from air.</title>
        <authorList>
            <person name="Kim S.J."/>
            <person name="Weon H.Y."/>
            <person name="Ahn J.H."/>
            <person name="Hong S.B."/>
            <person name="Seok S.J."/>
            <person name="Whang K.S."/>
            <person name="Kwon S.W."/>
        </authorList>
    </citation>
    <scope>NUCLEOTIDE SEQUENCE [LARGE SCALE GENOMIC DNA]</scope>
    <source>
        <strain evidence="2 3">NBRC 108923</strain>
    </source>
</reference>
<dbReference type="EMBL" id="JACTVA010000002">
    <property type="protein sequence ID" value="MBC9205619.1"/>
    <property type="molecule type" value="Genomic_DNA"/>
</dbReference>
<comment type="caution">
    <text evidence="2">The sequence shown here is derived from an EMBL/GenBank/DDBJ whole genome shotgun (WGS) entry which is preliminary data.</text>
</comment>
<feature type="region of interest" description="Disordered" evidence="1">
    <location>
        <begin position="30"/>
        <end position="51"/>
    </location>
</feature>
<keyword evidence="3" id="KW-1185">Reference proteome</keyword>
<organism evidence="2 3">
    <name type="scientific">Teichococcus aerophilus</name>
    <dbReference type="NCBI Taxonomy" id="1224513"/>
    <lineage>
        <taxon>Bacteria</taxon>
        <taxon>Pseudomonadati</taxon>
        <taxon>Pseudomonadota</taxon>
        <taxon>Alphaproteobacteria</taxon>
        <taxon>Acetobacterales</taxon>
        <taxon>Roseomonadaceae</taxon>
        <taxon>Roseomonas</taxon>
    </lineage>
</organism>
<evidence type="ECO:0000256" key="1">
    <source>
        <dbReference type="SAM" id="MobiDB-lite"/>
    </source>
</evidence>
<sequence length="202" mass="21517">MTVMPRRLLQIFGLVQDGRSELMERQALGLGATPTGPEAPAIAPQIPPRRVRPAPSQRVLQQQVASKLLHGWLQNRHQTLFPLALNLRNMPPPQRLLLARWMAATAAMTGAALPDAALASVGGGDAEKAALAEAVSPLPGLLLDIRQAELGPHAYTAALLAAAPGRVGQAWLDYLAAALGLPLDVISDLRRRGGRRLSRAAR</sequence>
<protein>
    <submittedName>
        <fullName evidence="2">Uncharacterized protein</fullName>
    </submittedName>
</protein>
<evidence type="ECO:0000313" key="2">
    <source>
        <dbReference type="EMBL" id="MBC9205619.1"/>
    </source>
</evidence>
<gene>
    <name evidence="2" type="ORF">IBL26_02125</name>
</gene>
<evidence type="ECO:0000313" key="3">
    <source>
        <dbReference type="Proteomes" id="UP000626026"/>
    </source>
</evidence>
<name>A0ABR7RGC9_9PROT</name>